<reference evidence="10" key="1">
    <citation type="submission" date="2025-08" db="UniProtKB">
        <authorList>
            <consortium name="RefSeq"/>
        </authorList>
    </citation>
    <scope>IDENTIFICATION</scope>
    <source>
        <tissue evidence="10">Whole sample</tissue>
    </source>
</reference>
<comment type="subcellular location">
    <subcellularLocation>
        <location evidence="1">Cytoplasm</location>
        <location evidence="1">Cytoskeleton</location>
        <location evidence="1">Cilium basal body</location>
    </subcellularLocation>
    <subcellularLocation>
        <location evidence="2">Cytoplasm</location>
        <location evidence="2">Cytoskeleton</location>
        <location evidence="2">Microtubule organizing center</location>
        <location evidence="2">Centrosome</location>
    </subcellularLocation>
</comment>
<keyword evidence="6" id="KW-0206">Cytoskeleton</keyword>
<name>A0A8B8E7W6_CRAVI</name>
<dbReference type="InterPro" id="IPR026201">
    <property type="entry name" value="Cep290"/>
</dbReference>
<evidence type="ECO:0000313" key="9">
    <source>
        <dbReference type="Proteomes" id="UP000694844"/>
    </source>
</evidence>
<dbReference type="RefSeq" id="XP_022336737.1">
    <property type="nucleotide sequence ID" value="XM_022481029.1"/>
</dbReference>
<keyword evidence="9" id="KW-1185">Reference proteome</keyword>
<dbReference type="Proteomes" id="UP000694844">
    <property type="component" value="Chromosome 5"/>
</dbReference>
<evidence type="ECO:0000256" key="7">
    <source>
        <dbReference type="ARBA" id="ARBA00023273"/>
    </source>
</evidence>
<dbReference type="OrthoDB" id="9986859at2759"/>
<feature type="coiled-coil region" evidence="8">
    <location>
        <begin position="16"/>
        <end position="50"/>
    </location>
</feature>
<feature type="coiled-coil region" evidence="8">
    <location>
        <begin position="173"/>
        <end position="232"/>
    </location>
</feature>
<organism evidence="9 10">
    <name type="scientific">Crassostrea virginica</name>
    <name type="common">Eastern oyster</name>
    <dbReference type="NCBI Taxonomy" id="6565"/>
    <lineage>
        <taxon>Eukaryota</taxon>
        <taxon>Metazoa</taxon>
        <taxon>Spiralia</taxon>
        <taxon>Lophotrochozoa</taxon>
        <taxon>Mollusca</taxon>
        <taxon>Bivalvia</taxon>
        <taxon>Autobranchia</taxon>
        <taxon>Pteriomorphia</taxon>
        <taxon>Ostreida</taxon>
        <taxon>Ostreoidea</taxon>
        <taxon>Ostreidae</taxon>
        <taxon>Crassostrea</taxon>
    </lineage>
</organism>
<dbReference type="GO" id="GO:0005813">
    <property type="term" value="C:centrosome"/>
    <property type="evidence" value="ECO:0007669"/>
    <property type="project" value="UniProtKB-SubCell"/>
</dbReference>
<dbReference type="KEGG" id="cvn:111133006"/>
<keyword evidence="3" id="KW-0963">Cytoplasm</keyword>
<keyword evidence="7" id="KW-0966">Cell projection</keyword>
<sequence>MSFPDIHTCIQLTAENEKLKKKCWKLKVQRDDLQAELSKLQQQIQKELLLKNYVTNRDSSTQTEGIKAWQPILAVKKKEEPSFKADVEQTNKLLSLHNQMMRRYEKEVKMNMMHVDTITDLNIRVSELERLLKEERNARMSLERQSMNQPRIKRLEEKTKPLDVPKPGVKSQFEKVAKECEKMKKENEKLKTELKGLDFGFFEEIEDLKFGLKQATKLNKEYERTLRKLCIQFGVPYPHPERCLQDGPT</sequence>
<evidence type="ECO:0000256" key="4">
    <source>
        <dbReference type="ARBA" id="ARBA00022794"/>
    </source>
</evidence>
<evidence type="ECO:0000256" key="6">
    <source>
        <dbReference type="ARBA" id="ARBA00023212"/>
    </source>
</evidence>
<evidence type="ECO:0000256" key="3">
    <source>
        <dbReference type="ARBA" id="ARBA00022490"/>
    </source>
</evidence>
<dbReference type="GeneID" id="111133006"/>
<proteinExistence type="predicted"/>
<dbReference type="PANTHER" id="PTHR18879">
    <property type="entry name" value="CENTROSOMAL PROTEIN OF 290 KDA"/>
    <property type="match status" value="1"/>
</dbReference>
<protein>
    <submittedName>
        <fullName evidence="10">Centrosomal protein of 290 kDa-like</fullName>
    </submittedName>
</protein>
<evidence type="ECO:0000256" key="5">
    <source>
        <dbReference type="ARBA" id="ARBA00023054"/>
    </source>
</evidence>
<keyword evidence="4" id="KW-0970">Cilium biogenesis/degradation</keyword>
<evidence type="ECO:0000256" key="1">
    <source>
        <dbReference type="ARBA" id="ARBA00004120"/>
    </source>
</evidence>
<evidence type="ECO:0000256" key="8">
    <source>
        <dbReference type="SAM" id="Coils"/>
    </source>
</evidence>
<gene>
    <name evidence="10" type="primary">LOC111133006</name>
</gene>
<evidence type="ECO:0000313" key="10">
    <source>
        <dbReference type="RefSeq" id="XP_022336737.1"/>
    </source>
</evidence>
<evidence type="ECO:0000256" key="2">
    <source>
        <dbReference type="ARBA" id="ARBA00004300"/>
    </source>
</evidence>
<feature type="coiled-coil region" evidence="8">
    <location>
        <begin position="87"/>
        <end position="145"/>
    </location>
</feature>
<dbReference type="PANTHER" id="PTHR18879:SF20">
    <property type="entry name" value="CENTROSOMAL PROTEIN OF 290 KDA"/>
    <property type="match status" value="1"/>
</dbReference>
<keyword evidence="5 8" id="KW-0175">Coiled coil</keyword>
<dbReference type="AlphaFoldDB" id="A0A8B8E7W6"/>
<accession>A0A8B8E7W6</accession>
<dbReference type="GO" id="GO:0030030">
    <property type="term" value="P:cell projection organization"/>
    <property type="evidence" value="ECO:0007669"/>
    <property type="project" value="UniProtKB-KW"/>
</dbReference>